<feature type="compositionally biased region" description="Polar residues" evidence="7">
    <location>
        <begin position="347"/>
        <end position="357"/>
    </location>
</feature>
<organism evidence="9">
    <name type="scientific">Spironucleus salmonicida</name>
    <dbReference type="NCBI Taxonomy" id="348837"/>
    <lineage>
        <taxon>Eukaryota</taxon>
        <taxon>Metamonada</taxon>
        <taxon>Diplomonadida</taxon>
        <taxon>Hexamitidae</taxon>
        <taxon>Hexamitinae</taxon>
        <taxon>Spironucleus</taxon>
    </lineage>
</organism>
<dbReference type="SMART" id="SM00365">
    <property type="entry name" value="LRR_SD22"/>
    <property type="match status" value="4"/>
</dbReference>
<proteinExistence type="inferred from homology"/>
<dbReference type="SUPFAM" id="SSF52058">
    <property type="entry name" value="L domain-like"/>
    <property type="match status" value="1"/>
</dbReference>
<keyword evidence="11" id="KW-1185">Reference proteome</keyword>
<dbReference type="GO" id="GO:1990904">
    <property type="term" value="C:ribonucleoprotein complex"/>
    <property type="evidence" value="ECO:0007669"/>
    <property type="project" value="UniProtKB-KW"/>
</dbReference>
<dbReference type="GO" id="GO:0005737">
    <property type="term" value="C:cytoplasm"/>
    <property type="evidence" value="ECO:0007669"/>
    <property type="project" value="UniProtKB-ARBA"/>
</dbReference>
<evidence type="ECO:0000256" key="7">
    <source>
        <dbReference type="SAM" id="MobiDB-lite"/>
    </source>
</evidence>
<dbReference type="InterPro" id="IPR050576">
    <property type="entry name" value="Cilia_flagella_integrity"/>
</dbReference>
<reference evidence="9 10" key="1">
    <citation type="journal article" date="2014" name="PLoS Genet.">
        <title>The Genome of Spironucleus salmonicida Highlights a Fish Pathogen Adapted to Fluctuating Environments.</title>
        <authorList>
            <person name="Xu F."/>
            <person name="Jerlstrom-Hultqvist J."/>
            <person name="Einarsson E."/>
            <person name="Astvaldsson A."/>
            <person name="Svard S.G."/>
            <person name="Andersson J.O."/>
        </authorList>
    </citation>
    <scope>NUCLEOTIDE SEQUENCE</scope>
    <source>
        <strain evidence="10">ATCC 50377</strain>
    </source>
</reference>
<dbReference type="VEuPathDB" id="GiardiaDB:SS50377_27488"/>
<comment type="subcellular location">
    <subcellularLocation>
        <location evidence="1">Cell projection</location>
        <location evidence="1">Cilium</location>
    </subcellularLocation>
</comment>
<evidence type="ECO:0000313" key="11">
    <source>
        <dbReference type="Proteomes" id="UP000018208"/>
    </source>
</evidence>
<evidence type="ECO:0000256" key="3">
    <source>
        <dbReference type="ARBA" id="ARBA00022737"/>
    </source>
</evidence>
<dbReference type="PANTHER" id="PTHR45973:SF9">
    <property type="entry name" value="LEUCINE-RICH REPEAT-CONTAINING PROTEIN 46"/>
    <property type="match status" value="1"/>
</dbReference>
<comment type="similarity">
    <text evidence="6">Belongs to the tilB family.</text>
</comment>
<evidence type="ECO:0000256" key="5">
    <source>
        <dbReference type="ARBA" id="ARBA00023273"/>
    </source>
</evidence>
<protein>
    <submittedName>
        <fullName evidence="9 10">U2 small nuclear ribonucleoprotein A</fullName>
    </submittedName>
</protein>
<dbReference type="AlphaFoldDB" id="V6LRM9"/>
<feature type="domain" description="Dynein axonemal assembly factor 11-like CS" evidence="8">
    <location>
        <begin position="202"/>
        <end position="312"/>
    </location>
</feature>
<evidence type="ECO:0000259" key="8">
    <source>
        <dbReference type="Pfam" id="PF23602"/>
    </source>
</evidence>
<keyword evidence="9" id="KW-0687">Ribonucleoprotein</keyword>
<sequence>MVKIDLTLVKKRTEHHDGPLETLEEIALHQFKIRKIEFLNNLKCLKILLLQNNKIAQIEGLNKLKSLCYLNLALNRLTRIENLDRLESLVKLDLTANYIADYRDLSNIENLQDLNELYLMGNPCVQEPNFMCFTVTKLQKLTKLDGKDISKTDRILMFQKFKEVESQIESEVYKFELPEFIINSEGSDYEENDASTRLKRAAEQTAQDNVPETPKVFHEKGQMNENNEIMQWNESKFQIEIIEVYVKQELQIQIHLPIHLNNQLVDVDVNESFVYGVLREKSFQVRLPKRVKFTEVKAFRITSTGVLKLNCPLGDGEVIEKPYSYKAVEIDKDEDDIEDNHSKGYRKTTSQLGQTNYGKFKEGEGIQNRVEDVNQQEFSVPDDLPDLM</sequence>
<dbReference type="InterPro" id="IPR032675">
    <property type="entry name" value="LRR_dom_sf"/>
</dbReference>
<gene>
    <name evidence="9" type="ORF">SS50377_13074</name>
    <name evidence="10" type="ORF">SS50377_27488</name>
</gene>
<dbReference type="GO" id="GO:0005929">
    <property type="term" value="C:cilium"/>
    <property type="evidence" value="ECO:0007669"/>
    <property type="project" value="UniProtKB-SubCell"/>
</dbReference>
<evidence type="ECO:0000313" key="10">
    <source>
        <dbReference type="EMBL" id="KAH0571188.1"/>
    </source>
</evidence>
<evidence type="ECO:0000256" key="6">
    <source>
        <dbReference type="ARBA" id="ARBA00049982"/>
    </source>
</evidence>
<dbReference type="PANTHER" id="PTHR45973">
    <property type="entry name" value="PROTEIN PHOSPHATASE 1 REGULATORY SUBUNIT SDS22-RELATED"/>
    <property type="match status" value="1"/>
</dbReference>
<dbReference type="PROSITE" id="PS51450">
    <property type="entry name" value="LRR"/>
    <property type="match status" value="2"/>
</dbReference>
<keyword evidence="2" id="KW-0433">Leucine-rich repeat</keyword>
<dbReference type="OrthoDB" id="10250990at2759"/>
<reference evidence="10" key="2">
    <citation type="submission" date="2020-12" db="EMBL/GenBank/DDBJ databases">
        <title>New Spironucleus salmonicida genome in near-complete chromosomes.</title>
        <authorList>
            <person name="Xu F."/>
            <person name="Kurt Z."/>
            <person name="Jimenez-Gonzalez A."/>
            <person name="Astvaldsson A."/>
            <person name="Andersson J.O."/>
            <person name="Svard S.G."/>
        </authorList>
    </citation>
    <scope>NUCLEOTIDE SEQUENCE</scope>
    <source>
        <strain evidence="10">ATCC 50377</strain>
    </source>
</reference>
<keyword evidence="5" id="KW-0966">Cell projection</keyword>
<dbReference type="Pfam" id="PF14580">
    <property type="entry name" value="LRR_9"/>
    <property type="match status" value="1"/>
</dbReference>
<dbReference type="EMBL" id="AUWU02000007">
    <property type="protein sequence ID" value="KAH0571188.1"/>
    <property type="molecule type" value="Genomic_DNA"/>
</dbReference>
<evidence type="ECO:0000256" key="1">
    <source>
        <dbReference type="ARBA" id="ARBA00004138"/>
    </source>
</evidence>
<keyword evidence="4" id="KW-0969">Cilium</keyword>
<dbReference type="InterPro" id="IPR056496">
    <property type="entry name" value="CS_DNAAF11_C"/>
</dbReference>
<dbReference type="InterPro" id="IPR001611">
    <property type="entry name" value="Leu-rich_rpt"/>
</dbReference>
<evidence type="ECO:0000313" key="9">
    <source>
        <dbReference type="EMBL" id="EST46918.1"/>
    </source>
</evidence>
<evidence type="ECO:0000256" key="4">
    <source>
        <dbReference type="ARBA" id="ARBA00023069"/>
    </source>
</evidence>
<dbReference type="Pfam" id="PF23602">
    <property type="entry name" value="CS_DNAAF11_C"/>
    <property type="match status" value="1"/>
</dbReference>
<dbReference type="EMBL" id="KI546057">
    <property type="protein sequence ID" value="EST46918.1"/>
    <property type="molecule type" value="Genomic_DNA"/>
</dbReference>
<name>V6LRM9_9EUKA</name>
<evidence type="ECO:0000256" key="2">
    <source>
        <dbReference type="ARBA" id="ARBA00022614"/>
    </source>
</evidence>
<accession>V6LRM9</accession>
<feature type="region of interest" description="Disordered" evidence="7">
    <location>
        <begin position="336"/>
        <end position="358"/>
    </location>
</feature>
<dbReference type="Proteomes" id="UP000018208">
    <property type="component" value="Unassembled WGS sequence"/>
</dbReference>
<dbReference type="Gene3D" id="3.80.10.10">
    <property type="entry name" value="Ribonuclease Inhibitor"/>
    <property type="match status" value="1"/>
</dbReference>
<keyword evidence="3" id="KW-0677">Repeat</keyword>